<sequence length="242" mass="26921">MLEKMVRTEVKMKELLGKLEALEKRQTNAETEMDTSTKKIQDQVLKHDSEIEMSAKGIEDLEKQYDSLQTECENTTKSYFNRHEKSLELLDQRLDSMSRNCTESMHPSSVAFFATLSSGFTTSSSGQTLVFYNVIKNVGGGYNPGTGEFTAPVDGLYVFSASVMVDLSKSRTAAHISIYKNDSFVVYLYVIDSDGKYETGAGTVILSLQVGDTVKVKCIYSGRIIRRYSLISVSEDTVPSDS</sequence>
<dbReference type="InterPro" id="IPR008983">
    <property type="entry name" value="Tumour_necrosis_fac-like_dom"/>
</dbReference>
<evidence type="ECO:0000259" key="5">
    <source>
        <dbReference type="PROSITE" id="PS50871"/>
    </source>
</evidence>
<dbReference type="Pfam" id="PF00386">
    <property type="entry name" value="C1q"/>
    <property type="match status" value="1"/>
</dbReference>
<keyword evidence="3" id="KW-0732">Signal</keyword>
<evidence type="ECO:0000256" key="2">
    <source>
        <dbReference type="ARBA" id="ARBA00022525"/>
    </source>
</evidence>
<organism evidence="6 7">
    <name type="scientific">Mya arenaria</name>
    <name type="common">Soft-shell clam</name>
    <dbReference type="NCBI Taxonomy" id="6604"/>
    <lineage>
        <taxon>Eukaryota</taxon>
        <taxon>Metazoa</taxon>
        <taxon>Spiralia</taxon>
        <taxon>Lophotrochozoa</taxon>
        <taxon>Mollusca</taxon>
        <taxon>Bivalvia</taxon>
        <taxon>Autobranchia</taxon>
        <taxon>Heteroconchia</taxon>
        <taxon>Euheterodonta</taxon>
        <taxon>Imparidentia</taxon>
        <taxon>Neoheterodontei</taxon>
        <taxon>Myida</taxon>
        <taxon>Myoidea</taxon>
        <taxon>Myidae</taxon>
        <taxon>Mya</taxon>
    </lineage>
</organism>
<dbReference type="Gene3D" id="2.60.120.40">
    <property type="match status" value="1"/>
</dbReference>
<evidence type="ECO:0000256" key="3">
    <source>
        <dbReference type="ARBA" id="ARBA00022729"/>
    </source>
</evidence>
<dbReference type="Proteomes" id="UP001164746">
    <property type="component" value="Chromosome 17"/>
</dbReference>
<proteinExistence type="predicted"/>
<feature type="coiled-coil region" evidence="4">
    <location>
        <begin position="5"/>
        <end position="100"/>
    </location>
</feature>
<accession>A0ABY7GDV8</accession>
<dbReference type="SUPFAM" id="SSF49842">
    <property type="entry name" value="TNF-like"/>
    <property type="match status" value="1"/>
</dbReference>
<evidence type="ECO:0000256" key="4">
    <source>
        <dbReference type="SAM" id="Coils"/>
    </source>
</evidence>
<feature type="domain" description="C1q" evidence="5">
    <location>
        <begin position="105"/>
        <end position="242"/>
    </location>
</feature>
<comment type="subcellular location">
    <subcellularLocation>
        <location evidence="1">Secreted</location>
    </subcellularLocation>
</comment>
<keyword evidence="7" id="KW-1185">Reference proteome</keyword>
<dbReference type="PRINTS" id="PR00007">
    <property type="entry name" value="COMPLEMNTC1Q"/>
</dbReference>
<reference evidence="6" key="1">
    <citation type="submission" date="2022-11" db="EMBL/GenBank/DDBJ databases">
        <title>Centuries of genome instability and evolution in soft-shell clam transmissible cancer (bioRxiv).</title>
        <authorList>
            <person name="Hart S.F.M."/>
            <person name="Yonemitsu M.A."/>
            <person name="Giersch R.M."/>
            <person name="Beal B.F."/>
            <person name="Arriagada G."/>
            <person name="Davis B.W."/>
            <person name="Ostrander E.A."/>
            <person name="Goff S.P."/>
            <person name="Metzger M.J."/>
        </authorList>
    </citation>
    <scope>NUCLEOTIDE SEQUENCE</scope>
    <source>
        <strain evidence="6">MELC-2E11</strain>
        <tissue evidence="6">Siphon/mantle</tissue>
    </source>
</reference>
<dbReference type="EMBL" id="CP111028">
    <property type="protein sequence ID" value="WAR31311.1"/>
    <property type="molecule type" value="Genomic_DNA"/>
</dbReference>
<dbReference type="PROSITE" id="PS50871">
    <property type="entry name" value="C1Q"/>
    <property type="match status" value="1"/>
</dbReference>
<gene>
    <name evidence="6" type="ORF">MAR_033853</name>
</gene>
<evidence type="ECO:0000256" key="1">
    <source>
        <dbReference type="ARBA" id="ARBA00004613"/>
    </source>
</evidence>
<dbReference type="InterPro" id="IPR001073">
    <property type="entry name" value="C1q_dom"/>
</dbReference>
<dbReference type="SMART" id="SM00110">
    <property type="entry name" value="C1Q"/>
    <property type="match status" value="1"/>
</dbReference>
<protein>
    <submittedName>
        <fullName evidence="6">C1QT3-like protein</fullName>
    </submittedName>
</protein>
<dbReference type="InterPro" id="IPR050822">
    <property type="entry name" value="Cerebellin_Synaptic_Org"/>
</dbReference>
<evidence type="ECO:0000313" key="7">
    <source>
        <dbReference type="Proteomes" id="UP001164746"/>
    </source>
</evidence>
<name>A0ABY7GDV8_MYAAR</name>
<keyword evidence="2" id="KW-0964">Secreted</keyword>
<evidence type="ECO:0000313" key="6">
    <source>
        <dbReference type="EMBL" id="WAR31311.1"/>
    </source>
</evidence>
<keyword evidence="4" id="KW-0175">Coiled coil</keyword>
<dbReference type="PANTHER" id="PTHR22923:SF102">
    <property type="entry name" value="CEREBELLIN 13-RELATED"/>
    <property type="match status" value="1"/>
</dbReference>
<dbReference type="PANTHER" id="PTHR22923">
    <property type="entry name" value="CEREBELLIN-RELATED"/>
    <property type="match status" value="1"/>
</dbReference>